<dbReference type="PANTHER" id="PTHR28055">
    <property type="entry name" value="ALTERED INHERITANCE OF MITOCHONDRIA PROTEIN 41, MITOCHONDRIAL"/>
    <property type="match status" value="1"/>
</dbReference>
<accession>A0ABU2ZET0</accession>
<dbReference type="Gene3D" id="1.10.10.410">
    <property type="match status" value="1"/>
</dbReference>
<protein>
    <submittedName>
        <fullName evidence="1">GatB/YqeY domain-containing protein</fullName>
    </submittedName>
</protein>
<evidence type="ECO:0000313" key="2">
    <source>
        <dbReference type="Proteomes" id="UP001259803"/>
    </source>
</evidence>
<evidence type="ECO:0000313" key="1">
    <source>
        <dbReference type="EMBL" id="MDT0575105.1"/>
    </source>
</evidence>
<dbReference type="Proteomes" id="UP001259803">
    <property type="component" value="Unassembled WGS sequence"/>
</dbReference>
<dbReference type="InterPro" id="IPR019004">
    <property type="entry name" value="YqeY/Aim41"/>
</dbReference>
<dbReference type="Gene3D" id="1.10.1510.10">
    <property type="entry name" value="Uncharacterised protein YqeY/AIM41 PF09424, N-terminal domain"/>
    <property type="match status" value="1"/>
</dbReference>
<reference evidence="1 2" key="1">
    <citation type="submission" date="2023-09" db="EMBL/GenBank/DDBJ databases">
        <authorList>
            <person name="Rey-Velasco X."/>
        </authorList>
    </citation>
    <scope>NUCLEOTIDE SEQUENCE [LARGE SCALE GENOMIC DNA]</scope>
    <source>
        <strain evidence="1 2">F390</strain>
    </source>
</reference>
<proteinExistence type="predicted"/>
<dbReference type="InterPro" id="IPR042184">
    <property type="entry name" value="YqeY/Aim41_N"/>
</dbReference>
<dbReference type="Pfam" id="PF09424">
    <property type="entry name" value="YqeY"/>
    <property type="match status" value="1"/>
</dbReference>
<dbReference type="SUPFAM" id="SSF89095">
    <property type="entry name" value="GatB/YqeY motif"/>
    <property type="match status" value="1"/>
</dbReference>
<dbReference type="RefSeq" id="WP_311339711.1">
    <property type="nucleotide sequence ID" value="NZ_JAVRHS010000001.1"/>
</dbReference>
<sequence length="150" mass="16536">MLRDTIKSAQVSAMKAKEKERLATIRLILARVKDRDIELRVGSGGQDDDAMIVDVLQKMAKQRKESIALYRQGNREDLAAAEQAELVIIEEFLPQQLGEEETRQAIAAIIAELGAGGIKDMGKVMSELKARHGAVLDMSNASRFVKESLS</sequence>
<organism evidence="1 2">
    <name type="scientific">Croceicoccus esteveae</name>
    <dbReference type="NCBI Taxonomy" id="3075597"/>
    <lineage>
        <taxon>Bacteria</taxon>
        <taxon>Pseudomonadati</taxon>
        <taxon>Pseudomonadota</taxon>
        <taxon>Alphaproteobacteria</taxon>
        <taxon>Sphingomonadales</taxon>
        <taxon>Erythrobacteraceae</taxon>
        <taxon>Croceicoccus</taxon>
    </lineage>
</organism>
<name>A0ABU2ZET0_9SPHN</name>
<dbReference type="PANTHER" id="PTHR28055:SF1">
    <property type="entry name" value="ALTERED INHERITANCE OF MITOCHONDRIA PROTEIN 41, MITOCHONDRIAL"/>
    <property type="match status" value="1"/>
</dbReference>
<gene>
    <name evidence="1" type="ORF">RM533_02765</name>
</gene>
<keyword evidence="2" id="KW-1185">Reference proteome</keyword>
<dbReference type="InterPro" id="IPR023168">
    <property type="entry name" value="GatB_Yqey_C_2"/>
</dbReference>
<dbReference type="EMBL" id="JAVRHS010000001">
    <property type="protein sequence ID" value="MDT0575105.1"/>
    <property type="molecule type" value="Genomic_DNA"/>
</dbReference>
<comment type="caution">
    <text evidence="1">The sequence shown here is derived from an EMBL/GenBank/DDBJ whole genome shotgun (WGS) entry which is preliminary data.</text>
</comment>
<dbReference type="InterPro" id="IPR003789">
    <property type="entry name" value="Asn/Gln_tRNA_amidoTrase-B-like"/>
</dbReference>